<gene>
    <name evidence="1" type="ORF">F9Y85_09405</name>
</gene>
<dbReference type="InterPro" id="IPR019734">
    <property type="entry name" value="TPR_rpt"/>
</dbReference>
<dbReference type="AlphaFoldDB" id="A0A8I2KQ93"/>
<dbReference type="Pfam" id="PF13374">
    <property type="entry name" value="TPR_10"/>
    <property type="match status" value="2"/>
</dbReference>
<dbReference type="Proteomes" id="UP000646877">
    <property type="component" value="Unassembled WGS sequence"/>
</dbReference>
<protein>
    <submittedName>
        <fullName evidence="1">Tetratricopeptide repeat protein</fullName>
    </submittedName>
</protein>
<evidence type="ECO:0000313" key="1">
    <source>
        <dbReference type="EMBL" id="NLR21532.1"/>
    </source>
</evidence>
<reference evidence="1" key="1">
    <citation type="submission" date="2019-10" db="EMBL/GenBank/DDBJ databases">
        <authorList>
            <person name="Paulsen S."/>
        </authorList>
    </citation>
    <scope>NUCLEOTIDE SEQUENCE</scope>
    <source>
        <strain evidence="1">LMG 19692</strain>
    </source>
</reference>
<evidence type="ECO:0000313" key="2">
    <source>
        <dbReference type="Proteomes" id="UP000646877"/>
    </source>
</evidence>
<dbReference type="InterPro" id="IPR011990">
    <property type="entry name" value="TPR-like_helical_dom_sf"/>
</dbReference>
<accession>A0A8I2KQ93</accession>
<proteinExistence type="predicted"/>
<sequence length="384" mass="43931">MTHFNGFDVFNVKSLAVLYFCTLGHFANRRKLHYDYFKSGNRRAKVLPVLIIVSSLTVLAPDELFKTLQVIQDLNISNPTQATRVYEAALPKLPEQPSKGIYELHRAGLEAAIKTNDTVRIREIVALFSDNTEWLAYLQSEKGQIANYLAIYYRRIGKPALAQKNYECALKYSTHEQRPLIVNNLAVLYRTTGQLEEAINILAPALSEVKDEQLEAALNNNLANVYFDMSKYQHAARLYRQAFLYHQTAEQAYEASYTGLNLLNVYLLANQWKNFRRYMNTVKTQLSAVEDKELSIVFTWQELIFQKSRNGIQPKADQVEFLISTLPILLQSDYGSNMEKYVYTLQLPELIASYNTLLSEQQKVAASVSTDTSLPEVALSWCEH</sequence>
<organism evidence="1 2">
    <name type="scientific">Pseudoalteromonas maricaloris</name>
    <dbReference type="NCBI Taxonomy" id="184924"/>
    <lineage>
        <taxon>Bacteria</taxon>
        <taxon>Pseudomonadati</taxon>
        <taxon>Pseudomonadota</taxon>
        <taxon>Gammaproteobacteria</taxon>
        <taxon>Alteromonadales</taxon>
        <taxon>Pseudoalteromonadaceae</taxon>
        <taxon>Pseudoalteromonas</taxon>
    </lineage>
</organism>
<name>A0A8I2KQ93_9GAMM</name>
<dbReference type="EMBL" id="WEIA01000004">
    <property type="protein sequence ID" value="NLR21532.1"/>
    <property type="molecule type" value="Genomic_DNA"/>
</dbReference>
<dbReference type="SUPFAM" id="SSF48452">
    <property type="entry name" value="TPR-like"/>
    <property type="match status" value="1"/>
</dbReference>
<dbReference type="Gene3D" id="1.25.40.10">
    <property type="entry name" value="Tetratricopeptide repeat domain"/>
    <property type="match status" value="1"/>
</dbReference>
<dbReference type="SMART" id="SM00028">
    <property type="entry name" value="TPR"/>
    <property type="match status" value="3"/>
</dbReference>
<comment type="caution">
    <text evidence="1">The sequence shown here is derived from an EMBL/GenBank/DDBJ whole genome shotgun (WGS) entry which is preliminary data.</text>
</comment>